<dbReference type="EMBL" id="BARS01021655">
    <property type="protein sequence ID" value="GAG06093.1"/>
    <property type="molecule type" value="Genomic_DNA"/>
</dbReference>
<feature type="region of interest" description="Disordered" evidence="3">
    <location>
        <begin position="66"/>
        <end position="87"/>
    </location>
</feature>
<accession>X0V0N5</accession>
<gene>
    <name evidence="4" type="ORF">S01H1_34743</name>
</gene>
<evidence type="ECO:0000256" key="3">
    <source>
        <dbReference type="SAM" id="MobiDB-lite"/>
    </source>
</evidence>
<feature type="non-terminal residue" evidence="4">
    <location>
        <position position="202"/>
    </location>
</feature>
<sequence length="202" mass="22034">MSERINTLRAEARKKLDEAAKILSAEEVSDEMAAQAVALQMSAKETIDRAEQLMKVYDLGASIPEEREGDSKDAGWEGAVSKEEAEGLKKASQKKVADWEHFGEFLKAVALDGKGRFTDPRLKFATKDMAEGAMATGGALVPAEYLQDLLKYDGQSNIVRPRARVIPMAGRSLSMPAIDHAVHAAAGKSDFYGGVLTYWIEE</sequence>
<dbReference type="GO" id="GO:0044423">
    <property type="term" value="C:virion component"/>
    <property type="evidence" value="ECO:0007669"/>
    <property type="project" value="UniProtKB-KW"/>
</dbReference>
<dbReference type="AlphaFoldDB" id="X0V0N5"/>
<organism evidence="4">
    <name type="scientific">marine sediment metagenome</name>
    <dbReference type="NCBI Taxonomy" id="412755"/>
    <lineage>
        <taxon>unclassified sequences</taxon>
        <taxon>metagenomes</taxon>
        <taxon>ecological metagenomes</taxon>
    </lineage>
</organism>
<dbReference type="InterPro" id="IPR024455">
    <property type="entry name" value="Phage_capsid"/>
</dbReference>
<keyword evidence="2" id="KW-0946">Virion</keyword>
<protein>
    <recommendedName>
        <fullName evidence="5">Phage major capsid protein</fullName>
    </recommendedName>
</protein>
<comment type="caution">
    <text evidence="4">The sequence shown here is derived from an EMBL/GenBank/DDBJ whole genome shotgun (WGS) entry which is preliminary data.</text>
</comment>
<evidence type="ECO:0000256" key="1">
    <source>
        <dbReference type="ARBA" id="ARBA00004328"/>
    </source>
</evidence>
<comment type="subcellular location">
    <subcellularLocation>
        <location evidence="1">Virion</location>
    </subcellularLocation>
</comment>
<evidence type="ECO:0000256" key="2">
    <source>
        <dbReference type="ARBA" id="ARBA00022844"/>
    </source>
</evidence>
<reference evidence="4" key="1">
    <citation type="journal article" date="2014" name="Front. Microbiol.">
        <title>High frequency of phylogenetically diverse reductive dehalogenase-homologous genes in deep subseafloor sedimentary metagenomes.</title>
        <authorList>
            <person name="Kawai M."/>
            <person name="Futagami T."/>
            <person name="Toyoda A."/>
            <person name="Takaki Y."/>
            <person name="Nishi S."/>
            <person name="Hori S."/>
            <person name="Arai W."/>
            <person name="Tsubouchi T."/>
            <person name="Morono Y."/>
            <person name="Uchiyama I."/>
            <person name="Ito T."/>
            <person name="Fujiyama A."/>
            <person name="Inagaki F."/>
            <person name="Takami H."/>
        </authorList>
    </citation>
    <scope>NUCLEOTIDE SEQUENCE</scope>
    <source>
        <strain evidence="4">Expedition CK06-06</strain>
    </source>
</reference>
<dbReference type="NCBIfam" id="TIGR01554">
    <property type="entry name" value="major_cap_HK97"/>
    <property type="match status" value="1"/>
</dbReference>
<evidence type="ECO:0008006" key="5">
    <source>
        <dbReference type="Google" id="ProtNLM"/>
    </source>
</evidence>
<evidence type="ECO:0000313" key="4">
    <source>
        <dbReference type="EMBL" id="GAG06093.1"/>
    </source>
</evidence>
<proteinExistence type="predicted"/>
<name>X0V0N5_9ZZZZ</name>